<evidence type="ECO:0000256" key="2">
    <source>
        <dbReference type="SAM" id="Phobius"/>
    </source>
</evidence>
<evidence type="ECO:0000313" key="4">
    <source>
        <dbReference type="Proteomes" id="UP000027222"/>
    </source>
</evidence>
<feature type="region of interest" description="Disordered" evidence="1">
    <location>
        <begin position="194"/>
        <end position="214"/>
    </location>
</feature>
<dbReference type="InterPro" id="IPR032675">
    <property type="entry name" value="LRR_dom_sf"/>
</dbReference>
<keyword evidence="2" id="KW-1133">Transmembrane helix</keyword>
<feature type="region of interest" description="Disordered" evidence="1">
    <location>
        <begin position="672"/>
        <end position="717"/>
    </location>
</feature>
<proteinExistence type="predicted"/>
<reference evidence="4" key="1">
    <citation type="journal article" date="2014" name="Proc. Natl. Acad. Sci. U.S.A.">
        <title>Extensive sampling of basidiomycete genomes demonstrates inadequacy of the white-rot/brown-rot paradigm for wood decay fungi.</title>
        <authorList>
            <person name="Riley R."/>
            <person name="Salamov A.A."/>
            <person name="Brown D.W."/>
            <person name="Nagy L.G."/>
            <person name="Floudas D."/>
            <person name="Held B.W."/>
            <person name="Levasseur A."/>
            <person name="Lombard V."/>
            <person name="Morin E."/>
            <person name="Otillar R."/>
            <person name="Lindquist E.A."/>
            <person name="Sun H."/>
            <person name="LaButti K.M."/>
            <person name="Schmutz J."/>
            <person name="Jabbour D."/>
            <person name="Luo H."/>
            <person name="Baker S.E."/>
            <person name="Pisabarro A.G."/>
            <person name="Walton J.D."/>
            <person name="Blanchette R.A."/>
            <person name="Henrissat B."/>
            <person name="Martin F."/>
            <person name="Cullen D."/>
            <person name="Hibbett D.S."/>
            <person name="Grigoriev I.V."/>
        </authorList>
    </citation>
    <scope>NUCLEOTIDE SEQUENCE [LARGE SCALE GENOMIC DNA]</scope>
    <source>
        <strain evidence="4">CBS 339.88</strain>
    </source>
</reference>
<evidence type="ECO:0008006" key="5">
    <source>
        <dbReference type="Google" id="ProtNLM"/>
    </source>
</evidence>
<feature type="transmembrane region" description="Helical" evidence="2">
    <location>
        <begin position="778"/>
        <end position="803"/>
    </location>
</feature>
<organism evidence="3 4">
    <name type="scientific">Galerina marginata (strain CBS 339.88)</name>
    <dbReference type="NCBI Taxonomy" id="685588"/>
    <lineage>
        <taxon>Eukaryota</taxon>
        <taxon>Fungi</taxon>
        <taxon>Dikarya</taxon>
        <taxon>Basidiomycota</taxon>
        <taxon>Agaricomycotina</taxon>
        <taxon>Agaricomycetes</taxon>
        <taxon>Agaricomycetidae</taxon>
        <taxon>Agaricales</taxon>
        <taxon>Agaricineae</taxon>
        <taxon>Strophariaceae</taxon>
        <taxon>Galerina</taxon>
    </lineage>
</organism>
<sequence length="843" mass="93972">MLQCQSGLASTIELLVSEIRSSSIQEPFFAADRIPTEIWQEIFLILLSSERIPGLEEIFGPIWGRACPPLSSRGTLILPRTPALLSQVCRRWKYYAFGMPDLWNVLFVKTARSEAGLSAQNLKQLLNDRLCLSKAMPLKICLTAKDDEGGARKLIRAIIPFCSQWETIHLQVPPAALSELDDLQPEDLPRITSLKTHSQTYTPPGSDRNRDSSAEPAQIRLLKKIPYIRRLCTSYFLPPICPVYAGLEELHIQQDRCETWSTLSVLAACSRLRVLTLSGFGVTKATGAPSSPHLRFLLPALETLNLEHPLGREPLLQKLILPNFKSLWIGGRCCGESIRSILNSVVQIMKRSEVCSLERLSLSLETHNMDGFLLINFLACNPMLRELHVDDTWKFLNRPLVTSGLLQALAYMNNDHAFTKTDASYLCPRLERITLTECSDFEDENLVAFLKTRCSPAAGITRTGFKGNWSPTMTVHDVDISIKRGVGRELVEIASCWAAQGFSINLRRVALLTRRAHSEATAVIKRGMACISIDDDHTPSSMTKFKFNFHLKFSSASSPDSSRKNFDTSQETQIRRSVKDYITNFKVARLFTPRTRSQKAVEVRASSPVLFRGKTPRMPLASLYAPRPTGSESIPTRRHRRHTVRLIQLPEHTDCKPSTPDLLSTQEIERFESSNPVAPSGTQPRSMVPDLSTGSMRPQEVENKRLQEPAATNEKSDARRIAEVLQQATRQICTDGRFSQTEAFQFLAPLVAFACFMGMGVTLPRYSGVENLFGMGPVAGLILALLGGVGFALIALRASIWVVGVFTQSFCQLDLEGLLRKTELVDANGKRIGEAEMVVGLFV</sequence>
<dbReference type="SUPFAM" id="SSF52047">
    <property type="entry name" value="RNI-like"/>
    <property type="match status" value="1"/>
</dbReference>
<accession>A0A067TIE0</accession>
<feature type="compositionally biased region" description="Polar residues" evidence="1">
    <location>
        <begin position="194"/>
        <end position="203"/>
    </location>
</feature>
<dbReference type="Gene3D" id="3.80.10.10">
    <property type="entry name" value="Ribonuclease Inhibitor"/>
    <property type="match status" value="1"/>
</dbReference>
<keyword evidence="4" id="KW-1185">Reference proteome</keyword>
<feature type="compositionally biased region" description="Polar residues" evidence="1">
    <location>
        <begin position="673"/>
        <end position="685"/>
    </location>
</feature>
<feature type="transmembrane region" description="Helical" evidence="2">
    <location>
        <begin position="746"/>
        <end position="766"/>
    </location>
</feature>
<name>A0A067TIE0_GALM3</name>
<keyword evidence="2" id="KW-0812">Transmembrane</keyword>
<evidence type="ECO:0000256" key="1">
    <source>
        <dbReference type="SAM" id="MobiDB-lite"/>
    </source>
</evidence>
<dbReference type="HOGENOM" id="CLU_337719_0_0_1"/>
<dbReference type="AlphaFoldDB" id="A0A067TIE0"/>
<evidence type="ECO:0000313" key="3">
    <source>
        <dbReference type="EMBL" id="KDR82117.1"/>
    </source>
</evidence>
<dbReference type="OrthoDB" id="2269034at2759"/>
<feature type="region of interest" description="Disordered" evidence="1">
    <location>
        <begin position="620"/>
        <end position="641"/>
    </location>
</feature>
<dbReference type="EMBL" id="KL142370">
    <property type="protein sequence ID" value="KDR82117.1"/>
    <property type="molecule type" value="Genomic_DNA"/>
</dbReference>
<dbReference type="Proteomes" id="UP000027222">
    <property type="component" value="Unassembled WGS sequence"/>
</dbReference>
<keyword evidence="2" id="KW-0472">Membrane</keyword>
<protein>
    <recommendedName>
        <fullName evidence="5">F-box domain-containing protein</fullName>
    </recommendedName>
</protein>
<gene>
    <name evidence="3" type="ORF">GALMADRAFT_135481</name>
</gene>